<evidence type="ECO:0008006" key="3">
    <source>
        <dbReference type="Google" id="ProtNLM"/>
    </source>
</evidence>
<evidence type="ECO:0000313" key="1">
    <source>
        <dbReference type="EMBL" id="SIT06531.1"/>
    </source>
</evidence>
<dbReference type="RefSeq" id="WP_076502485.1">
    <property type="nucleotide sequence ID" value="NZ_FTOP01000014.1"/>
</dbReference>
<dbReference type="OrthoDB" id="838123at2"/>
<keyword evidence="2" id="KW-1185">Reference proteome</keyword>
<gene>
    <name evidence="1" type="ORF">SAMN05421761_11483</name>
</gene>
<dbReference type="Proteomes" id="UP000186026">
    <property type="component" value="Unassembled WGS sequence"/>
</dbReference>
<evidence type="ECO:0000313" key="2">
    <source>
        <dbReference type="Proteomes" id="UP000186026"/>
    </source>
</evidence>
<dbReference type="EMBL" id="FTOP01000014">
    <property type="protein sequence ID" value="SIT06531.1"/>
    <property type="molecule type" value="Genomic_DNA"/>
</dbReference>
<dbReference type="AlphaFoldDB" id="A0A1N7P7I8"/>
<protein>
    <recommendedName>
        <fullName evidence="3">Outer membrane protein beta-barrel domain-containing protein</fullName>
    </recommendedName>
</protein>
<sequence length="182" mass="20598">MIKILKALSILVILISLSQKTYSQVYLGGAGVISQFSPSALEEYRGFGAIIQRQINLKDRFSLTPTFQGNLLTDKQYLEFSPEFYTTVSLATHINYDIISTKKIKISPFVGPSFVWATGIRSGRVFLDQESINFYRLGLETGLSLVYVHSEKFSLKFIPLTYTWGTKDFVQGNLFSLLLQIM</sequence>
<organism evidence="1 2">
    <name type="scientific">Belliella pelovolcani</name>
    <dbReference type="NCBI Taxonomy" id="529505"/>
    <lineage>
        <taxon>Bacteria</taxon>
        <taxon>Pseudomonadati</taxon>
        <taxon>Bacteroidota</taxon>
        <taxon>Cytophagia</taxon>
        <taxon>Cytophagales</taxon>
        <taxon>Cyclobacteriaceae</taxon>
        <taxon>Belliella</taxon>
    </lineage>
</organism>
<reference evidence="2" key="1">
    <citation type="submission" date="2017-01" db="EMBL/GenBank/DDBJ databases">
        <authorList>
            <person name="Varghese N."/>
            <person name="Submissions S."/>
        </authorList>
    </citation>
    <scope>NUCLEOTIDE SEQUENCE [LARGE SCALE GENOMIC DNA]</scope>
    <source>
        <strain evidence="2">DSM 46698</strain>
    </source>
</reference>
<proteinExistence type="predicted"/>
<accession>A0A1N7P7I8</accession>
<name>A0A1N7P7I8_9BACT</name>